<organism evidence="6 7">
    <name type="scientific">Pseudolactococcus chungangensis CAU 28 = DSM 22330</name>
    <dbReference type="NCBI Taxonomy" id="1122154"/>
    <lineage>
        <taxon>Bacteria</taxon>
        <taxon>Bacillati</taxon>
        <taxon>Bacillota</taxon>
        <taxon>Bacilli</taxon>
        <taxon>Lactobacillales</taxon>
        <taxon>Streptococcaceae</taxon>
        <taxon>Pseudolactococcus</taxon>
    </lineage>
</organism>
<protein>
    <submittedName>
        <fullName evidence="6">2-hydroxy-3-oxopropionate reductase</fullName>
    </submittedName>
</protein>
<dbReference type="PIRSF" id="PIRSF000103">
    <property type="entry name" value="HIBADH"/>
    <property type="match status" value="1"/>
</dbReference>
<comment type="caution">
    <text evidence="6">The sequence shown here is derived from an EMBL/GenBank/DDBJ whole genome shotgun (WGS) entry which is preliminary data.</text>
</comment>
<feature type="domain" description="6-phosphogluconate dehydrogenase NADP-binding" evidence="4">
    <location>
        <begin position="12"/>
        <end position="172"/>
    </location>
</feature>
<name>A0ABX4I8C6_9LACT</name>
<dbReference type="InterPro" id="IPR006115">
    <property type="entry name" value="6PGDH_NADP-bd"/>
</dbReference>
<dbReference type="SUPFAM" id="SSF48179">
    <property type="entry name" value="6-phosphogluconate dehydrogenase C-terminal domain-like"/>
    <property type="match status" value="1"/>
</dbReference>
<evidence type="ECO:0000256" key="2">
    <source>
        <dbReference type="ARBA" id="ARBA00023002"/>
    </source>
</evidence>
<dbReference type="InterPro" id="IPR015815">
    <property type="entry name" value="HIBADH-related"/>
</dbReference>
<evidence type="ECO:0000313" key="6">
    <source>
        <dbReference type="EMBL" id="PCS04253.1"/>
    </source>
</evidence>
<keyword evidence="7" id="KW-1185">Reference proteome</keyword>
<dbReference type="Gene3D" id="3.40.50.720">
    <property type="entry name" value="NAD(P)-binding Rossmann-like Domain"/>
    <property type="match status" value="1"/>
</dbReference>
<evidence type="ECO:0000256" key="1">
    <source>
        <dbReference type="ARBA" id="ARBA00009080"/>
    </source>
</evidence>
<gene>
    <name evidence="6" type="ORF">RR45_GL001557</name>
</gene>
<keyword evidence="2" id="KW-0560">Oxidoreductase</keyword>
<keyword evidence="3" id="KW-0520">NAD</keyword>
<dbReference type="SUPFAM" id="SSF51735">
    <property type="entry name" value="NAD(P)-binding Rossmann-fold domains"/>
    <property type="match status" value="1"/>
</dbReference>
<evidence type="ECO:0000256" key="3">
    <source>
        <dbReference type="ARBA" id="ARBA00023027"/>
    </source>
</evidence>
<dbReference type="Pfam" id="PF03446">
    <property type="entry name" value="NAD_binding_2"/>
    <property type="match status" value="1"/>
</dbReference>
<reference evidence="6 7" key="1">
    <citation type="submission" date="2014-12" db="EMBL/GenBank/DDBJ databases">
        <title>Draft genome sequences of 10 type strains of Lactococcus.</title>
        <authorList>
            <person name="Sun Z."/>
            <person name="Zhong Z."/>
            <person name="Liu W."/>
            <person name="Zhang W."/>
            <person name="Zhang H."/>
        </authorList>
    </citation>
    <scope>NUCLEOTIDE SEQUENCE [LARGE SCALE GENOMIC DNA]</scope>
    <source>
        <strain evidence="6 7">DSM 22330</strain>
    </source>
</reference>
<dbReference type="PANTHER" id="PTHR43060:SF15">
    <property type="entry name" value="3-HYDROXYISOBUTYRATE DEHYDROGENASE-LIKE 1, MITOCHONDRIAL-RELATED"/>
    <property type="match status" value="1"/>
</dbReference>
<sequence>MSGGIIMTEIKKIGFIGLGVMGHAITANLIADGYELYLYNRTASKADDLVANGASYLPTPRQVAAASDLIMTMVGYPTDVEEVYFDEATGIFSGISAKKILVDMTTSTPTLAKQIAEKASELNVLTLDAPVSGGDIGAKNRALTIMAGGDQAAFEQVAPIFDKISKKAQYFGPAGSGQHVKMANQIGIAGTMTAMSELLVYAKAADLDLPAVVETLLAGGANTWSLANYGPRILKDDYSPGFFVKHFIKDLKIALDESQKMGLDLPATQGALDLYEKLADKGFSDAGTQALIKLWWD</sequence>
<dbReference type="InterPro" id="IPR029154">
    <property type="entry name" value="HIBADH-like_NADP-bd"/>
</dbReference>
<comment type="similarity">
    <text evidence="1">Belongs to the HIBADH-related family.</text>
</comment>
<proteinExistence type="inferred from homology"/>
<dbReference type="Pfam" id="PF14833">
    <property type="entry name" value="NAD_binding_11"/>
    <property type="match status" value="1"/>
</dbReference>
<feature type="domain" description="3-hydroxyisobutyrate dehydrogenase-like NAD-binding" evidence="5">
    <location>
        <begin position="175"/>
        <end position="295"/>
    </location>
</feature>
<dbReference type="InterPro" id="IPR036291">
    <property type="entry name" value="NAD(P)-bd_dom_sf"/>
</dbReference>
<evidence type="ECO:0000259" key="5">
    <source>
        <dbReference type="Pfam" id="PF14833"/>
    </source>
</evidence>
<dbReference type="PANTHER" id="PTHR43060">
    <property type="entry name" value="3-HYDROXYISOBUTYRATE DEHYDROGENASE-LIKE 1, MITOCHONDRIAL-RELATED"/>
    <property type="match status" value="1"/>
</dbReference>
<evidence type="ECO:0000313" key="7">
    <source>
        <dbReference type="Proteomes" id="UP000218979"/>
    </source>
</evidence>
<dbReference type="InterPro" id="IPR008927">
    <property type="entry name" value="6-PGluconate_DH-like_C_sf"/>
</dbReference>
<accession>A0ABX4I8C6</accession>
<dbReference type="Gene3D" id="1.10.1040.10">
    <property type="entry name" value="N-(1-d-carboxylethyl)-l-norvaline Dehydrogenase, domain 2"/>
    <property type="match status" value="1"/>
</dbReference>
<dbReference type="EMBL" id="JXJT01000004">
    <property type="protein sequence ID" value="PCS04253.1"/>
    <property type="molecule type" value="Genomic_DNA"/>
</dbReference>
<dbReference type="InterPro" id="IPR013328">
    <property type="entry name" value="6PGD_dom2"/>
</dbReference>
<evidence type="ECO:0000259" key="4">
    <source>
        <dbReference type="Pfam" id="PF03446"/>
    </source>
</evidence>
<dbReference type="Proteomes" id="UP000218979">
    <property type="component" value="Unassembled WGS sequence"/>
</dbReference>